<organism evidence="2 3">
    <name type="scientific">Shewanella holmiensis</name>
    <dbReference type="NCBI Taxonomy" id="2952222"/>
    <lineage>
        <taxon>Bacteria</taxon>
        <taxon>Pseudomonadati</taxon>
        <taxon>Pseudomonadota</taxon>
        <taxon>Gammaproteobacteria</taxon>
        <taxon>Alteromonadales</taxon>
        <taxon>Shewanellaceae</taxon>
        <taxon>Shewanella</taxon>
    </lineage>
</organism>
<dbReference type="AlphaFoldDB" id="A0A9X2WNB9"/>
<accession>A0A9X2WNB9</accession>
<dbReference type="Proteomes" id="UP001155546">
    <property type="component" value="Unassembled WGS sequence"/>
</dbReference>
<evidence type="ECO:0000313" key="2">
    <source>
        <dbReference type="EMBL" id="MCT7942532.1"/>
    </source>
</evidence>
<protein>
    <submittedName>
        <fullName evidence="2">Uncharacterized protein</fullName>
    </submittedName>
</protein>
<keyword evidence="3" id="KW-1185">Reference proteome</keyword>
<dbReference type="RefSeq" id="WP_261298897.1">
    <property type="nucleotide sequence ID" value="NZ_JAMTCD010000015.1"/>
</dbReference>
<keyword evidence="1" id="KW-0812">Transmembrane</keyword>
<dbReference type="EMBL" id="JAMTCD010000015">
    <property type="protein sequence ID" value="MCT7942532.1"/>
    <property type="molecule type" value="Genomic_DNA"/>
</dbReference>
<sequence length="73" mass="8123">MSVIQRKQLIELAALFLLVVAVIYRIDNHTDWLSVSLHLIDMGSHLSTQLLSDSHTVSIDIAISSLAQIKLLL</sequence>
<feature type="transmembrane region" description="Helical" evidence="1">
    <location>
        <begin position="9"/>
        <end position="26"/>
    </location>
</feature>
<gene>
    <name evidence="2" type="ORF">NE535_12075</name>
</gene>
<proteinExistence type="predicted"/>
<evidence type="ECO:0000313" key="3">
    <source>
        <dbReference type="Proteomes" id="UP001155546"/>
    </source>
</evidence>
<name>A0A9X2WNB9_9GAMM</name>
<reference evidence="2" key="1">
    <citation type="journal article" date="2023" name="Int. J. Syst. Evol. Microbiol.">
        <title>&lt;i&gt;Shewanella septentrionalis&lt;/i&gt; sp. nov. and &lt;i&gt;Shewanella holmiensis&lt;/i&gt; sp. nov., isolated from Baltic Sea water and sediments.</title>
        <authorList>
            <person name="Martin-Rodriguez A.J."/>
            <person name="Thorell K."/>
            <person name="Joffre E."/>
            <person name="Jensie-Markopoulos S."/>
            <person name="Moore E.R.B."/>
            <person name="Sjoling A."/>
        </authorList>
    </citation>
    <scope>NUCLEOTIDE SEQUENCE</scope>
    <source>
        <strain evidence="2">SP1S2-7</strain>
    </source>
</reference>
<evidence type="ECO:0000256" key="1">
    <source>
        <dbReference type="SAM" id="Phobius"/>
    </source>
</evidence>
<comment type="caution">
    <text evidence="2">The sequence shown here is derived from an EMBL/GenBank/DDBJ whole genome shotgun (WGS) entry which is preliminary data.</text>
</comment>
<keyword evidence="1" id="KW-1133">Transmembrane helix</keyword>
<keyword evidence="1" id="KW-0472">Membrane</keyword>